<evidence type="ECO:0000256" key="1">
    <source>
        <dbReference type="SAM" id="MobiDB-lite"/>
    </source>
</evidence>
<dbReference type="OrthoDB" id="77389at2759"/>
<accession>A0A1V9ZZ44</accession>
<dbReference type="Proteomes" id="UP000243217">
    <property type="component" value="Unassembled WGS sequence"/>
</dbReference>
<organism evidence="2 3">
    <name type="scientific">Thraustotheca clavata</name>
    <dbReference type="NCBI Taxonomy" id="74557"/>
    <lineage>
        <taxon>Eukaryota</taxon>
        <taxon>Sar</taxon>
        <taxon>Stramenopiles</taxon>
        <taxon>Oomycota</taxon>
        <taxon>Saprolegniomycetes</taxon>
        <taxon>Saprolegniales</taxon>
        <taxon>Achlyaceae</taxon>
        <taxon>Thraustotheca</taxon>
    </lineage>
</organism>
<evidence type="ECO:0000313" key="2">
    <source>
        <dbReference type="EMBL" id="OQS03302.1"/>
    </source>
</evidence>
<sequence>MRHYRLPSPYVAPEHYSRMKECIRRRSVLGPWKKVYLEKLRAKDKPMSPKKTKKNDKSTQQEIKDTKPDHKQTILDKEKEIEELEKQLEELMHRKHLQFGLLKTILMDEARQKMMNSRVMMNQQGSPKP</sequence>
<protein>
    <submittedName>
        <fullName evidence="2">Uncharacterized protein</fullName>
    </submittedName>
</protein>
<gene>
    <name evidence="2" type="ORF">THRCLA_21195</name>
</gene>
<name>A0A1V9ZZ44_9STRA</name>
<dbReference type="AlphaFoldDB" id="A0A1V9ZZ44"/>
<comment type="caution">
    <text evidence="2">The sequence shown here is derived from an EMBL/GenBank/DDBJ whole genome shotgun (WGS) entry which is preliminary data.</text>
</comment>
<feature type="region of interest" description="Disordered" evidence="1">
    <location>
        <begin position="40"/>
        <end position="72"/>
    </location>
</feature>
<reference evidence="2 3" key="1">
    <citation type="journal article" date="2014" name="Genome Biol. Evol.">
        <title>The secreted proteins of Achlya hypogyna and Thraustotheca clavata identify the ancestral oomycete secretome and reveal gene acquisitions by horizontal gene transfer.</title>
        <authorList>
            <person name="Misner I."/>
            <person name="Blouin N."/>
            <person name="Leonard G."/>
            <person name="Richards T.A."/>
            <person name="Lane C.E."/>
        </authorList>
    </citation>
    <scope>NUCLEOTIDE SEQUENCE [LARGE SCALE GENOMIC DNA]</scope>
    <source>
        <strain evidence="2 3">ATCC 34112</strain>
    </source>
</reference>
<keyword evidence="3" id="KW-1185">Reference proteome</keyword>
<evidence type="ECO:0000313" key="3">
    <source>
        <dbReference type="Proteomes" id="UP000243217"/>
    </source>
</evidence>
<proteinExistence type="predicted"/>
<dbReference type="EMBL" id="JNBS01000939">
    <property type="protein sequence ID" value="OQS03302.1"/>
    <property type="molecule type" value="Genomic_DNA"/>
</dbReference>
<feature type="compositionally biased region" description="Basic and acidic residues" evidence="1">
    <location>
        <begin position="55"/>
        <end position="72"/>
    </location>
</feature>